<dbReference type="InterPro" id="IPR057203">
    <property type="entry name" value="DUF7881"/>
</dbReference>
<accession>C4JWQ9</accession>
<proteinExistence type="predicted"/>
<dbReference type="RefSeq" id="XP_002584034.1">
    <property type="nucleotide sequence ID" value="XM_002583988.1"/>
</dbReference>
<dbReference type="OrthoDB" id="2142759at2759"/>
<reference evidence="4" key="1">
    <citation type="journal article" date="2009" name="Genome Res.">
        <title>Comparative genomic analyses of the human fungal pathogens Coccidioides and their relatives.</title>
        <authorList>
            <person name="Sharpton T.J."/>
            <person name="Stajich J.E."/>
            <person name="Rounsley S.D."/>
            <person name="Gardner M.J."/>
            <person name="Wortman J.R."/>
            <person name="Jordar V.S."/>
            <person name="Maiti R."/>
            <person name="Kodira C.D."/>
            <person name="Neafsey D.E."/>
            <person name="Zeng Q."/>
            <person name="Hung C.-Y."/>
            <person name="McMahan C."/>
            <person name="Muszewska A."/>
            <person name="Grynberg M."/>
            <person name="Mandel M.A."/>
            <person name="Kellner E.M."/>
            <person name="Barker B.M."/>
            <person name="Galgiani J.N."/>
            <person name="Orbach M.J."/>
            <person name="Kirkland T.N."/>
            <person name="Cole G.T."/>
            <person name="Henn M.R."/>
            <person name="Birren B.W."/>
            <person name="Taylor J.W."/>
        </authorList>
    </citation>
    <scope>NUCLEOTIDE SEQUENCE [LARGE SCALE GENOMIC DNA]</scope>
    <source>
        <strain evidence="4">UAMH 1704</strain>
    </source>
</reference>
<gene>
    <name evidence="3" type="ORF">UREG_07001</name>
</gene>
<dbReference type="Proteomes" id="UP000002058">
    <property type="component" value="Unassembled WGS sequence"/>
</dbReference>
<feature type="domain" description="DUF7881" evidence="2">
    <location>
        <begin position="51"/>
        <end position="125"/>
    </location>
</feature>
<evidence type="ECO:0000259" key="2">
    <source>
        <dbReference type="Pfam" id="PF25324"/>
    </source>
</evidence>
<sequence>MVSHPRPAPTALQCGLFDVLLSIPDFPLRDYHNIHPSPGCLCCMSDRSAYRNIFLHLAATGATFGGLYQAGSITEEIFLWILQNVLLVAERSLTVTHRASGRVITHTTHVVELGDYDVSSAGPIQVTDEASTLRVPSHSISGRENHFRDGVRARDGRCVITGVLNPLAPFRKWFGFKAAHVFPLQHEGIWIDQGCGRWVTNMPNEVGASLINSTQNGLLLRGDVHDFFDSYLLSINPDDGYKIISFGPDYLGVDGRILDPICRNPNDSDRVSDEILRWHFRQAVLANMKGAGDPFFEFDFPPGTDMIADIREGPSSKQRFEMELASRLQGFSREP</sequence>
<keyword evidence="4" id="KW-1185">Reference proteome</keyword>
<name>C4JWQ9_UNCRE</name>
<dbReference type="STRING" id="336963.C4JWQ9"/>
<dbReference type="InParanoid" id="C4JWQ9"/>
<dbReference type="Pfam" id="PF13391">
    <property type="entry name" value="HNH_2"/>
    <property type="match status" value="1"/>
</dbReference>
<dbReference type="OMA" id="HENIWID"/>
<dbReference type="InterPro" id="IPR003615">
    <property type="entry name" value="HNH_nuc"/>
</dbReference>
<feature type="domain" description="HNH nuclease" evidence="1">
    <location>
        <begin position="158"/>
        <end position="236"/>
    </location>
</feature>
<dbReference type="GeneID" id="8442541"/>
<organism evidence="3 4">
    <name type="scientific">Uncinocarpus reesii (strain UAMH 1704)</name>
    <dbReference type="NCBI Taxonomy" id="336963"/>
    <lineage>
        <taxon>Eukaryota</taxon>
        <taxon>Fungi</taxon>
        <taxon>Dikarya</taxon>
        <taxon>Ascomycota</taxon>
        <taxon>Pezizomycotina</taxon>
        <taxon>Eurotiomycetes</taxon>
        <taxon>Eurotiomycetidae</taxon>
        <taxon>Onygenales</taxon>
        <taxon>Onygenaceae</taxon>
        <taxon>Uncinocarpus</taxon>
    </lineage>
</organism>
<dbReference type="HOGENOM" id="CLU_055165_2_0_1"/>
<dbReference type="Pfam" id="PF25324">
    <property type="entry name" value="DUF7881"/>
    <property type="match status" value="1"/>
</dbReference>
<dbReference type="AlphaFoldDB" id="C4JWQ9"/>
<dbReference type="VEuPathDB" id="FungiDB:UREG_07001"/>
<dbReference type="EMBL" id="CH476618">
    <property type="protein sequence ID" value="EEP82136.1"/>
    <property type="molecule type" value="Genomic_DNA"/>
</dbReference>
<evidence type="ECO:0000259" key="1">
    <source>
        <dbReference type="Pfam" id="PF13391"/>
    </source>
</evidence>
<dbReference type="eggNOG" id="ENOG502SKV9">
    <property type="taxonomic scope" value="Eukaryota"/>
</dbReference>
<protein>
    <submittedName>
        <fullName evidence="3">Uncharacterized protein</fullName>
    </submittedName>
</protein>
<dbReference type="KEGG" id="ure:UREG_07001"/>
<evidence type="ECO:0000313" key="4">
    <source>
        <dbReference type="Proteomes" id="UP000002058"/>
    </source>
</evidence>
<evidence type="ECO:0000313" key="3">
    <source>
        <dbReference type="EMBL" id="EEP82136.1"/>
    </source>
</evidence>